<keyword evidence="4 7" id="KW-0812">Transmembrane</keyword>
<evidence type="ECO:0000313" key="10">
    <source>
        <dbReference type="EMBL" id="TWI49241.1"/>
    </source>
</evidence>
<dbReference type="EMBL" id="VLKY01000018">
    <property type="protein sequence ID" value="TWI49241.1"/>
    <property type="molecule type" value="Genomic_DNA"/>
</dbReference>
<evidence type="ECO:0000256" key="2">
    <source>
        <dbReference type="ARBA" id="ARBA00006448"/>
    </source>
</evidence>
<reference evidence="10 11" key="1">
    <citation type="journal article" date="2015" name="Stand. Genomic Sci.">
        <title>Genomic Encyclopedia of Bacterial and Archaeal Type Strains, Phase III: the genomes of soil and plant-associated and newly described type strains.</title>
        <authorList>
            <person name="Whitman W.B."/>
            <person name="Woyke T."/>
            <person name="Klenk H.P."/>
            <person name="Zhou Y."/>
            <person name="Lilburn T.G."/>
            <person name="Beck B.J."/>
            <person name="De Vos P."/>
            <person name="Vandamme P."/>
            <person name="Eisen J.A."/>
            <person name="Garrity G."/>
            <person name="Hugenholtz P."/>
            <person name="Kyrpides N.C."/>
        </authorList>
    </citation>
    <scope>NUCLEOTIDE SEQUENCE [LARGE SCALE GENOMIC DNA]</scope>
    <source>
        <strain evidence="10 11">CGMCC 1.6858</strain>
    </source>
</reference>
<evidence type="ECO:0000259" key="9">
    <source>
        <dbReference type="Pfam" id="PF20730"/>
    </source>
</evidence>
<feature type="domain" description="YetF C-terminal" evidence="8">
    <location>
        <begin position="88"/>
        <end position="153"/>
    </location>
</feature>
<dbReference type="GO" id="GO:0005886">
    <property type="term" value="C:plasma membrane"/>
    <property type="evidence" value="ECO:0007669"/>
    <property type="project" value="UniProtKB-SubCell"/>
</dbReference>
<evidence type="ECO:0000256" key="1">
    <source>
        <dbReference type="ARBA" id="ARBA00004651"/>
    </source>
</evidence>
<dbReference type="OrthoDB" id="9793799at2"/>
<dbReference type="Gene3D" id="3.30.240.20">
    <property type="entry name" value="bsu07140 like domains"/>
    <property type="match status" value="1"/>
</dbReference>
<protein>
    <submittedName>
        <fullName evidence="10">Uncharacterized protein DUF421</fullName>
    </submittedName>
</protein>
<dbReference type="InterPro" id="IPR007353">
    <property type="entry name" value="DUF421"/>
</dbReference>
<comment type="caution">
    <text evidence="10">The sequence shown here is derived from an EMBL/GenBank/DDBJ whole genome shotgun (WGS) entry which is preliminary data.</text>
</comment>
<evidence type="ECO:0000256" key="5">
    <source>
        <dbReference type="ARBA" id="ARBA00022989"/>
    </source>
</evidence>
<organism evidence="10 11">
    <name type="scientific">Pseudomonas duriflava</name>
    <dbReference type="NCBI Taxonomy" id="459528"/>
    <lineage>
        <taxon>Bacteria</taxon>
        <taxon>Pseudomonadati</taxon>
        <taxon>Pseudomonadota</taxon>
        <taxon>Gammaproteobacteria</taxon>
        <taxon>Pseudomonadales</taxon>
        <taxon>Pseudomonadaceae</taxon>
        <taxon>Pseudomonas</taxon>
    </lineage>
</organism>
<comment type="similarity">
    <text evidence="2">Belongs to the UPF0702 family.</text>
</comment>
<feature type="transmembrane region" description="Helical" evidence="7">
    <location>
        <begin position="6"/>
        <end position="27"/>
    </location>
</feature>
<dbReference type="PANTHER" id="PTHR34582:SF6">
    <property type="entry name" value="UPF0702 TRANSMEMBRANE PROTEIN YCAP"/>
    <property type="match status" value="1"/>
</dbReference>
<evidence type="ECO:0000256" key="4">
    <source>
        <dbReference type="ARBA" id="ARBA00022692"/>
    </source>
</evidence>
<comment type="subcellular location">
    <subcellularLocation>
        <location evidence="1">Cell membrane</location>
        <topology evidence="1">Multi-pass membrane protein</topology>
    </subcellularLocation>
</comment>
<dbReference type="Proteomes" id="UP000316905">
    <property type="component" value="Unassembled WGS sequence"/>
</dbReference>
<name>A0A562PXS0_9PSED</name>
<evidence type="ECO:0000256" key="6">
    <source>
        <dbReference type="ARBA" id="ARBA00023136"/>
    </source>
</evidence>
<proteinExistence type="inferred from homology"/>
<keyword evidence="11" id="KW-1185">Reference proteome</keyword>
<keyword evidence="3" id="KW-1003">Cell membrane</keyword>
<dbReference type="Pfam" id="PF04239">
    <property type="entry name" value="DUF421"/>
    <property type="match status" value="1"/>
</dbReference>
<gene>
    <name evidence="10" type="ORF">IQ22_04043</name>
</gene>
<keyword evidence="6 7" id="KW-0472">Membrane</keyword>
<feature type="domain" description="YetF-like N-terminal transmembrane" evidence="9">
    <location>
        <begin position="17"/>
        <end position="81"/>
    </location>
</feature>
<evidence type="ECO:0000256" key="7">
    <source>
        <dbReference type="SAM" id="Phobius"/>
    </source>
</evidence>
<dbReference type="InterPro" id="IPR023090">
    <property type="entry name" value="UPF0702_alpha/beta_dom_sf"/>
</dbReference>
<dbReference type="AlphaFoldDB" id="A0A562PXS0"/>
<evidence type="ECO:0000313" key="11">
    <source>
        <dbReference type="Proteomes" id="UP000316905"/>
    </source>
</evidence>
<evidence type="ECO:0000259" key="8">
    <source>
        <dbReference type="Pfam" id="PF04239"/>
    </source>
</evidence>
<keyword evidence="5 7" id="KW-1133">Transmembrane helix</keyword>
<accession>A0A562PXS0</accession>
<feature type="transmembrane region" description="Helical" evidence="7">
    <location>
        <begin position="39"/>
        <end position="58"/>
    </location>
</feature>
<dbReference type="PANTHER" id="PTHR34582">
    <property type="entry name" value="UPF0702 TRANSMEMBRANE PROTEIN YCAP"/>
    <property type="match status" value="1"/>
</dbReference>
<dbReference type="Pfam" id="PF20730">
    <property type="entry name" value="YetF_N"/>
    <property type="match status" value="1"/>
</dbReference>
<evidence type="ECO:0000256" key="3">
    <source>
        <dbReference type="ARBA" id="ARBA00022475"/>
    </source>
</evidence>
<dbReference type="RefSeq" id="WP_145145178.1">
    <property type="nucleotide sequence ID" value="NZ_VLKY01000018.1"/>
</dbReference>
<sequence length="160" mass="17179">MFFDGWSGLARVLIVGTMAYVALILLLRISGKRTLAQLNAFDFIVTVALGSTLATVLLSSQVALAEGILAFALLIGLQFALTWTSVRSSGVRKLARSSPSLLVYRGELLGENLQANRVTEDEIMQAVRKQGKSSLSDIGAVVLETDGSFSILDTPPQHEL</sequence>
<dbReference type="InterPro" id="IPR048454">
    <property type="entry name" value="YetF_N"/>
</dbReference>
<feature type="transmembrane region" description="Helical" evidence="7">
    <location>
        <begin position="64"/>
        <end position="86"/>
    </location>
</feature>